<dbReference type="GO" id="GO:0050660">
    <property type="term" value="F:flavin adenine dinucleotide binding"/>
    <property type="evidence" value="ECO:0007669"/>
    <property type="project" value="InterPro"/>
</dbReference>
<proteinExistence type="inferred from homology"/>
<dbReference type="GO" id="GO:0008609">
    <property type="term" value="F:alkylglycerone-phosphate synthase activity"/>
    <property type="evidence" value="ECO:0007669"/>
    <property type="project" value="UniProtKB-EC"/>
</dbReference>
<reference evidence="11" key="1">
    <citation type="submission" date="2025-08" db="UniProtKB">
        <authorList>
            <consortium name="RefSeq"/>
        </authorList>
    </citation>
    <scope>IDENTIFICATION</scope>
    <source>
        <tissue evidence="11">Entire body</tissue>
    </source>
</reference>
<dbReference type="InterPro" id="IPR025650">
    <property type="entry name" value="Alkyl-DHAP_Synthase"/>
</dbReference>
<comment type="similarity">
    <text evidence="8">Belongs to the FAD-binding oxidoreductase/transferase type 4 family.</text>
</comment>
<comment type="catalytic activity">
    <reaction evidence="8">
        <text>a long chain fatty alcohol + a 1-acylglycerone 3-phosphate = a 1-O-alkylglycerone 3-phosphate + a long-chain fatty acid + H(+)</text>
        <dbReference type="Rhea" id="RHEA:36171"/>
        <dbReference type="ChEBI" id="CHEBI:15378"/>
        <dbReference type="ChEBI" id="CHEBI:17135"/>
        <dbReference type="ChEBI" id="CHEBI:57534"/>
        <dbReference type="ChEBI" id="CHEBI:57560"/>
        <dbReference type="ChEBI" id="CHEBI:73315"/>
        <dbReference type="EC" id="2.5.1.26"/>
    </reaction>
</comment>
<evidence type="ECO:0000313" key="11">
    <source>
        <dbReference type="RefSeq" id="XP_025831600.1"/>
    </source>
</evidence>
<dbReference type="EC" id="2.5.1.26" evidence="2 8"/>
<evidence type="ECO:0000256" key="4">
    <source>
        <dbReference type="ARBA" id="ARBA00022827"/>
    </source>
</evidence>
<dbReference type="Gene3D" id="3.30.300.330">
    <property type="match status" value="1"/>
</dbReference>
<keyword evidence="8" id="KW-0443">Lipid metabolism</keyword>
<comment type="subcellular location">
    <subcellularLocation>
        <location evidence="8">Peroxisome</location>
    </subcellularLocation>
</comment>
<sequence>MREVARERCQPASIRLMDNNQFKFGQTLRPEPGYFGLLLDSIKRIYLTKIKGFDVDSMCVATLLFEGDKEDIEGNEKKINRIAAKYGGIPAGERNGERGYLLTFVIAYIRDLGLEYYVMAESFETSVPWDRTTTLCRNVKNRVSKECKRYGITHYMLSSRVTQTYDAGSVVYFYFAFNYKNLKNPVEVFEDIECKARDEIIASGGSLSHHHGVGKIRKKWYASTVSDVGVALFSAAKRELDPNNVFASGNLSSKL</sequence>
<evidence type="ECO:0000259" key="9">
    <source>
        <dbReference type="Pfam" id="PF02913"/>
    </source>
</evidence>
<dbReference type="KEGG" id="apln:112904812"/>
<dbReference type="InterPro" id="IPR016164">
    <property type="entry name" value="FAD-linked_Oxase-like_C"/>
</dbReference>
<dbReference type="GO" id="GO:0005777">
    <property type="term" value="C:peroxisome"/>
    <property type="evidence" value="ECO:0007669"/>
    <property type="project" value="UniProtKB-SubCell"/>
</dbReference>
<dbReference type="SUPFAM" id="SSF55103">
    <property type="entry name" value="FAD-linked oxidases, C-terminal domain"/>
    <property type="match status" value="1"/>
</dbReference>
<evidence type="ECO:0000256" key="8">
    <source>
        <dbReference type="RuleBase" id="RU363113"/>
    </source>
</evidence>
<evidence type="ECO:0000256" key="6">
    <source>
        <dbReference type="PIRSR" id="PIRSR625650-2"/>
    </source>
</evidence>
<comment type="cofactor">
    <cofactor evidence="8">
        <name>FAD</name>
        <dbReference type="ChEBI" id="CHEBI:57692"/>
    </cofactor>
</comment>
<comment type="pathway">
    <text evidence="1 8">Glycerolipid metabolism; ether lipid biosynthesis.</text>
</comment>
<dbReference type="PANTHER" id="PTHR46568:SF1">
    <property type="entry name" value="ALKYLDIHYDROXYACETONEPHOSPHATE SYNTHASE, PEROXISOMAL"/>
    <property type="match status" value="1"/>
</dbReference>
<feature type="binding site" evidence="6">
    <location>
        <position position="110"/>
    </location>
    <ligand>
        <name>substrate</name>
    </ligand>
</feature>
<dbReference type="InterPro" id="IPR004113">
    <property type="entry name" value="FAD-bd_oxidored_4_C"/>
</dbReference>
<protein>
    <recommendedName>
        <fullName evidence="2 8">Alkylglycerone-phosphate synthase</fullName>
        <shortName evidence="8">Alkyl-DHAP synthase</shortName>
        <ecNumber evidence="2 8">2.5.1.26</ecNumber>
    </recommendedName>
</protein>
<evidence type="ECO:0000256" key="3">
    <source>
        <dbReference type="ARBA" id="ARBA00022630"/>
    </source>
</evidence>
<feature type="site" description="Important for enzyme activity" evidence="7">
    <location>
        <position position="15"/>
    </location>
</feature>
<dbReference type="Pfam" id="PF02913">
    <property type="entry name" value="FAD-oxidase_C"/>
    <property type="match status" value="1"/>
</dbReference>
<name>A0A7F5R6K9_AGRPL</name>
<organism evidence="10 11">
    <name type="scientific">Agrilus planipennis</name>
    <name type="common">Emerald ash borer</name>
    <name type="synonym">Agrilus marcopoli</name>
    <dbReference type="NCBI Taxonomy" id="224129"/>
    <lineage>
        <taxon>Eukaryota</taxon>
        <taxon>Metazoa</taxon>
        <taxon>Ecdysozoa</taxon>
        <taxon>Arthropoda</taxon>
        <taxon>Hexapoda</taxon>
        <taxon>Insecta</taxon>
        <taxon>Pterygota</taxon>
        <taxon>Neoptera</taxon>
        <taxon>Endopterygota</taxon>
        <taxon>Coleoptera</taxon>
        <taxon>Polyphaga</taxon>
        <taxon>Elateriformia</taxon>
        <taxon>Buprestoidea</taxon>
        <taxon>Buprestidae</taxon>
        <taxon>Agrilinae</taxon>
        <taxon>Agrilus</taxon>
    </lineage>
</organism>
<keyword evidence="10" id="KW-1185">Reference proteome</keyword>
<dbReference type="Proteomes" id="UP000192223">
    <property type="component" value="Unplaced"/>
</dbReference>
<dbReference type="OrthoDB" id="7786253at2759"/>
<evidence type="ECO:0000313" key="10">
    <source>
        <dbReference type="Proteomes" id="UP000192223"/>
    </source>
</evidence>
<dbReference type="InterPro" id="IPR016171">
    <property type="entry name" value="Vanillyl_alc_oxidase_C-sub2"/>
</dbReference>
<dbReference type="UniPathway" id="UPA00781"/>
<accession>A0A7F5R6K9</accession>
<dbReference type="Gene3D" id="1.10.45.10">
    <property type="entry name" value="Vanillyl-alcohol Oxidase, Chain A, domain 4"/>
    <property type="match status" value="1"/>
</dbReference>
<keyword evidence="3 8" id="KW-0285">Flavoprotein</keyword>
<feature type="domain" description="FAD-binding oxidoreductase/transferase type 4 C-terminal" evidence="9">
    <location>
        <begin position="2"/>
        <end position="250"/>
    </location>
</feature>
<keyword evidence="8" id="KW-0808">Transferase</keyword>
<evidence type="ECO:0000256" key="1">
    <source>
        <dbReference type="ARBA" id="ARBA00004670"/>
    </source>
</evidence>
<dbReference type="PANTHER" id="PTHR46568">
    <property type="entry name" value="ALKYLDIHYDROXYACETONEPHOSPHATE SYNTHASE, PEROXISOMAL"/>
    <property type="match status" value="1"/>
</dbReference>
<keyword evidence="4 8" id="KW-0274">FAD</keyword>
<dbReference type="Gene3D" id="3.30.70.3450">
    <property type="match status" value="1"/>
</dbReference>
<gene>
    <name evidence="11" type="primary">LOC112904812</name>
</gene>
<dbReference type="GO" id="GO:0008611">
    <property type="term" value="P:ether lipid biosynthetic process"/>
    <property type="evidence" value="ECO:0007669"/>
    <property type="project" value="UniProtKB-UniPathway"/>
</dbReference>
<keyword evidence="8" id="KW-0576">Peroxisome</keyword>
<keyword evidence="8" id="KW-0444">Lipid biosynthesis</keyword>
<evidence type="ECO:0000256" key="2">
    <source>
        <dbReference type="ARBA" id="ARBA00012385"/>
    </source>
</evidence>
<comment type="subunit">
    <text evidence="8">Homodimer.</text>
</comment>
<dbReference type="GeneID" id="112904812"/>
<dbReference type="AlphaFoldDB" id="A0A7F5R6K9"/>
<dbReference type="InParanoid" id="A0A7F5R6K9"/>
<evidence type="ECO:0000256" key="5">
    <source>
        <dbReference type="PIRSR" id="PIRSR625650-1"/>
    </source>
</evidence>
<evidence type="ECO:0000256" key="7">
    <source>
        <dbReference type="PIRSR" id="PIRSR625650-4"/>
    </source>
</evidence>
<comment type="function">
    <text evidence="8">Catalyzes the exchange of an acyl for a long-chain alkyl group and the formation of the ether bond in the biosynthesis of ether phospholipids.</text>
</comment>
<feature type="active site" description="Proton donor/acceptor" evidence="5">
    <location>
        <position position="172"/>
    </location>
</feature>
<dbReference type="RefSeq" id="XP_025831600.1">
    <property type="nucleotide sequence ID" value="XM_025975815.1"/>
</dbReference>